<dbReference type="InterPro" id="IPR018289">
    <property type="entry name" value="MULE_transposase_dom"/>
</dbReference>
<gene>
    <name evidence="3" type="ORF">niasHT_034824</name>
</gene>
<dbReference type="Gene3D" id="2.20.25.240">
    <property type="match status" value="1"/>
</dbReference>
<proteinExistence type="predicted"/>
<dbReference type="Pfam" id="PF10551">
    <property type="entry name" value="MULE"/>
    <property type="match status" value="1"/>
</dbReference>
<evidence type="ECO:0000259" key="2">
    <source>
        <dbReference type="Pfam" id="PF10551"/>
    </source>
</evidence>
<sequence>MDRKKIEILQKSRKRKFLDNNDNENEANSEHREQNDENNDCDDEIEEEQAIVNFELGKTQKGGICLWSEGFRFTHKQNDLWRCNVRDCLARVTITDKSDNGMAGYFGQKVHNHLPEPQKQRAEIRRQKILECVKAEPRIKPTRLLAEVRRSTADETYVAMGSDNALSCMMRRQKRKILGNVDCTDPLAFVIPDKLRLKNGEDIVLYDSRTVRIGEKDVVLVFGSERTLDILSKNNATWHLDGTFKAAPSIWEQCFVVGASVNHRMCIGVWGLLPGKHRRYYEEVLNFLRSRILPVAPRKVICDFEKAEMNAVSAVFPTTNILCCMFHYGQNLFRKMKGLKLVQMYGEQSLSGEAVRHSFRNVLSLPLLPPTYVRRAFSVIVGTAPMEMEQFLLYFARTYIGMTQQQLLDGDNAFGVRPGGLSPFSSFAGTSFSSVESDHAYSRQPLQFGIDSPAPSTLSWPSTVEQNSPLVQYSLTRPWEEPVVRRALFPIPYWNVHSHAASALARTNNGLEATHLHFSKGLCHHPALSDFIYEVSRSIDKQVDAARSARNFVHKRHKRYVLQDAVIMRILADATYNNDTEIPRRAVTFLLAAGGSILWSLFDHVKKRLLSPKKEIFISADCWLLVFDFLSPYQLGLEIALISHRFDKNRCRTNYIDQNVLIFLSHFHPFFAAAYTVYMDIISEDIRILEFLLLNIWPMFRDSICWISLNAITFRRMCQLAPTMLTDCPALRYVESDDAIFPEFLLPDDNANATDGETVAKWLFTPRPDGAPKWLKCLVNLSVDQWSTIMEQLRTAFSNASSLVTFFIFLTLSPSLIGSVVEFFLINEVTGEQLALEQYDTDYYGLLRCPIGWDVEKWESVWKELGAARPKRINIWIRDGGFDEGLLDAASPGSSGQQQLQQQK</sequence>
<feature type="region of interest" description="Disordered" evidence="1">
    <location>
        <begin position="13"/>
        <end position="41"/>
    </location>
</feature>
<dbReference type="EMBL" id="JBICBT010001260">
    <property type="protein sequence ID" value="KAL3076180.1"/>
    <property type="molecule type" value="Genomic_DNA"/>
</dbReference>
<keyword evidence="4" id="KW-1185">Reference proteome</keyword>
<accession>A0ABD2IF73</accession>
<dbReference type="Proteomes" id="UP001620626">
    <property type="component" value="Unassembled WGS sequence"/>
</dbReference>
<evidence type="ECO:0000256" key="1">
    <source>
        <dbReference type="SAM" id="MobiDB-lite"/>
    </source>
</evidence>
<comment type="caution">
    <text evidence="3">The sequence shown here is derived from an EMBL/GenBank/DDBJ whole genome shotgun (WGS) entry which is preliminary data.</text>
</comment>
<reference evidence="3 4" key="1">
    <citation type="submission" date="2024-10" db="EMBL/GenBank/DDBJ databases">
        <authorList>
            <person name="Kim D."/>
        </authorList>
    </citation>
    <scope>NUCLEOTIDE SEQUENCE [LARGE SCALE GENOMIC DNA]</scope>
    <source>
        <strain evidence="3">BH-2024</strain>
    </source>
</reference>
<evidence type="ECO:0000313" key="4">
    <source>
        <dbReference type="Proteomes" id="UP001620626"/>
    </source>
</evidence>
<name>A0ABD2IF73_9BILA</name>
<protein>
    <recommendedName>
        <fullName evidence="2">MULE transposase domain-containing protein</fullName>
    </recommendedName>
</protein>
<dbReference type="AlphaFoldDB" id="A0ABD2IF73"/>
<evidence type="ECO:0000313" key="3">
    <source>
        <dbReference type="EMBL" id="KAL3076180.1"/>
    </source>
</evidence>
<organism evidence="3 4">
    <name type="scientific">Heterodera trifolii</name>
    <dbReference type="NCBI Taxonomy" id="157864"/>
    <lineage>
        <taxon>Eukaryota</taxon>
        <taxon>Metazoa</taxon>
        <taxon>Ecdysozoa</taxon>
        <taxon>Nematoda</taxon>
        <taxon>Chromadorea</taxon>
        <taxon>Rhabditida</taxon>
        <taxon>Tylenchina</taxon>
        <taxon>Tylenchomorpha</taxon>
        <taxon>Tylenchoidea</taxon>
        <taxon>Heteroderidae</taxon>
        <taxon>Heteroderinae</taxon>
        <taxon>Heterodera</taxon>
    </lineage>
</organism>
<feature type="domain" description="MULE transposase" evidence="2">
    <location>
        <begin position="238"/>
        <end position="330"/>
    </location>
</feature>